<protein>
    <submittedName>
        <fullName evidence="1">Uncharacterized protein</fullName>
    </submittedName>
</protein>
<dbReference type="RefSeq" id="WP_255876086.1">
    <property type="nucleotide sequence ID" value="NZ_JACASI010000050.1"/>
</dbReference>
<name>A0ABT1P4X5_9GAMM</name>
<proteinExistence type="predicted"/>
<evidence type="ECO:0000313" key="1">
    <source>
        <dbReference type="EMBL" id="MCQ3831155.1"/>
    </source>
</evidence>
<sequence length="95" mass="11405">MKTEIAESDEIEKREREVQLIMNIVEPDPEYQATFISDEACFYDISGQDEKEIEERLKFYFKGDLPAPLITPVWQFIEIVKRRYPGWPEEWPPEH</sequence>
<evidence type="ECO:0000313" key="2">
    <source>
        <dbReference type="Proteomes" id="UP001205566"/>
    </source>
</evidence>
<accession>A0ABT1P4X5</accession>
<organism evidence="1 2">
    <name type="scientific">Microbulbifer elongatus</name>
    <dbReference type="NCBI Taxonomy" id="86173"/>
    <lineage>
        <taxon>Bacteria</taxon>
        <taxon>Pseudomonadati</taxon>
        <taxon>Pseudomonadota</taxon>
        <taxon>Gammaproteobacteria</taxon>
        <taxon>Cellvibrionales</taxon>
        <taxon>Microbulbiferaceae</taxon>
        <taxon>Microbulbifer</taxon>
    </lineage>
</organism>
<dbReference type="EMBL" id="JACASI010000050">
    <property type="protein sequence ID" value="MCQ3831155.1"/>
    <property type="molecule type" value="Genomic_DNA"/>
</dbReference>
<keyword evidence="2" id="KW-1185">Reference proteome</keyword>
<comment type="caution">
    <text evidence="1">The sequence shown here is derived from an EMBL/GenBank/DDBJ whole genome shotgun (WGS) entry which is preliminary data.</text>
</comment>
<reference evidence="1" key="1">
    <citation type="thesis" date="2020" institute="Technische Universitat Dresden" country="Dresden, Germany">
        <title>The Agarolytic System of Microbulbifer elongatus PORT2, Isolated from Batu Karas, Pangandaran West Java Indonesia.</title>
        <authorList>
            <person name="Anggraeni S.R."/>
        </authorList>
    </citation>
    <scope>NUCLEOTIDE SEQUENCE</scope>
    <source>
        <strain evidence="1">PORT2</strain>
    </source>
</reference>
<dbReference type="Proteomes" id="UP001205566">
    <property type="component" value="Unassembled WGS sequence"/>
</dbReference>
<gene>
    <name evidence="1" type="ORF">HXX02_17110</name>
</gene>